<dbReference type="GO" id="GO:0046872">
    <property type="term" value="F:metal ion binding"/>
    <property type="evidence" value="ECO:0007669"/>
    <property type="project" value="UniProtKB-KW"/>
</dbReference>
<dbReference type="PANTHER" id="PTHR11103">
    <property type="entry name" value="SLR1189 PROTEIN"/>
    <property type="match status" value="1"/>
</dbReference>
<feature type="domain" description="Hcy-binding" evidence="4">
    <location>
        <begin position="3"/>
        <end position="310"/>
    </location>
</feature>
<dbReference type="Pfam" id="PF02574">
    <property type="entry name" value="S-methyl_trans"/>
    <property type="match status" value="1"/>
</dbReference>
<dbReference type="Gene3D" id="3.20.20.330">
    <property type="entry name" value="Homocysteine-binding-like domain"/>
    <property type="match status" value="1"/>
</dbReference>
<keyword evidence="3" id="KW-0862">Zinc</keyword>
<sequence length="320" mass="34888">MKYRNALPQINGKDCLTDGGLETTLVFLEGIDLPQFSAIYMLVHPQHRQYLEDYYRSYIELGQHYGVGVVLESATWRSSHGWAEALGYSPEQLDALNRDAIRLLTGLREACETPQSPLVVSGCIGPRGDGYVAEHKMSVAEAEAYHRQQIELFADEGVDCVTAMTMNYIEEAAGIARAAAAAGVPAVISFTVETDGRLITGESLEQAISAVDAACDSPPAYYMINCAHPTHFDDALASKEPWVQRIRGLRANASKCSHAELDCAEKLDIGNPQELAREYRVLTGRLPQVSVVGGCCGTDMRHIRAIAEQRFGEAPVGNIA</sequence>
<reference evidence="5 6" key="1">
    <citation type="submission" date="2019-08" db="EMBL/GenBank/DDBJ databases">
        <title>Parahaliea maris sp. nov., isolated from the surface seawater.</title>
        <authorList>
            <person name="Liu Y."/>
        </authorList>
    </citation>
    <scope>NUCLEOTIDE SEQUENCE [LARGE SCALE GENOMIC DNA]</scope>
    <source>
        <strain evidence="5 6">HSLHS9</strain>
    </source>
</reference>
<feature type="binding site" evidence="3">
    <location>
        <position position="226"/>
    </location>
    <ligand>
        <name>Zn(2+)</name>
        <dbReference type="ChEBI" id="CHEBI:29105"/>
    </ligand>
</feature>
<evidence type="ECO:0000256" key="2">
    <source>
        <dbReference type="ARBA" id="ARBA00022679"/>
    </source>
</evidence>
<dbReference type="InterPro" id="IPR003726">
    <property type="entry name" value="HCY_dom"/>
</dbReference>
<evidence type="ECO:0000259" key="4">
    <source>
        <dbReference type="PROSITE" id="PS50970"/>
    </source>
</evidence>
<dbReference type="SUPFAM" id="SSF82282">
    <property type="entry name" value="Homocysteine S-methyltransferase"/>
    <property type="match status" value="1"/>
</dbReference>
<keyword evidence="3" id="KW-0479">Metal-binding</keyword>
<dbReference type="InterPro" id="IPR036589">
    <property type="entry name" value="HCY_dom_sf"/>
</dbReference>
<comment type="cofactor">
    <cofactor evidence="3">
        <name>Zn(2+)</name>
        <dbReference type="ChEBI" id="CHEBI:29105"/>
    </cofactor>
</comment>
<gene>
    <name evidence="5" type="ORF">FV139_17775</name>
</gene>
<keyword evidence="1 3" id="KW-0489">Methyltransferase</keyword>
<dbReference type="GO" id="GO:0008168">
    <property type="term" value="F:methyltransferase activity"/>
    <property type="evidence" value="ECO:0007669"/>
    <property type="project" value="UniProtKB-UniRule"/>
</dbReference>
<dbReference type="PROSITE" id="PS50970">
    <property type="entry name" value="HCY"/>
    <property type="match status" value="1"/>
</dbReference>
<keyword evidence="6" id="KW-1185">Reference proteome</keyword>
<dbReference type="PANTHER" id="PTHR11103:SF18">
    <property type="entry name" value="SLR1189 PROTEIN"/>
    <property type="match status" value="1"/>
</dbReference>
<evidence type="ECO:0000313" key="5">
    <source>
        <dbReference type="EMBL" id="TXS90819.1"/>
    </source>
</evidence>
<feature type="binding site" evidence="3">
    <location>
        <position position="296"/>
    </location>
    <ligand>
        <name>Zn(2+)</name>
        <dbReference type="ChEBI" id="CHEBI:29105"/>
    </ligand>
</feature>
<organism evidence="5 6">
    <name type="scientific">Parahaliea maris</name>
    <dbReference type="NCBI Taxonomy" id="2716870"/>
    <lineage>
        <taxon>Bacteria</taxon>
        <taxon>Pseudomonadati</taxon>
        <taxon>Pseudomonadota</taxon>
        <taxon>Gammaproteobacteria</taxon>
        <taxon>Cellvibrionales</taxon>
        <taxon>Halieaceae</taxon>
        <taxon>Parahaliea</taxon>
    </lineage>
</organism>
<dbReference type="AlphaFoldDB" id="A0A5C8ZST0"/>
<keyword evidence="2 3" id="KW-0808">Transferase</keyword>
<dbReference type="RefSeq" id="WP_148069818.1">
    <property type="nucleotide sequence ID" value="NZ_VRZA01000007.1"/>
</dbReference>
<proteinExistence type="predicted"/>
<protein>
    <submittedName>
        <fullName evidence="5">Homocysteine S-methyltransferase</fullName>
    </submittedName>
</protein>
<evidence type="ECO:0000256" key="3">
    <source>
        <dbReference type="PROSITE-ProRule" id="PRU00333"/>
    </source>
</evidence>
<evidence type="ECO:0000256" key="1">
    <source>
        <dbReference type="ARBA" id="ARBA00022603"/>
    </source>
</evidence>
<dbReference type="GO" id="GO:0032259">
    <property type="term" value="P:methylation"/>
    <property type="evidence" value="ECO:0007669"/>
    <property type="project" value="UniProtKB-KW"/>
</dbReference>
<name>A0A5C8ZST0_9GAMM</name>
<dbReference type="EMBL" id="VRZA01000007">
    <property type="protein sequence ID" value="TXS90819.1"/>
    <property type="molecule type" value="Genomic_DNA"/>
</dbReference>
<evidence type="ECO:0000313" key="6">
    <source>
        <dbReference type="Proteomes" id="UP000321039"/>
    </source>
</evidence>
<feature type="binding site" evidence="3">
    <location>
        <position position="295"/>
    </location>
    <ligand>
        <name>Zn(2+)</name>
        <dbReference type="ChEBI" id="CHEBI:29105"/>
    </ligand>
</feature>
<comment type="caution">
    <text evidence="5">The sequence shown here is derived from an EMBL/GenBank/DDBJ whole genome shotgun (WGS) entry which is preliminary data.</text>
</comment>
<accession>A0A5C8ZST0</accession>
<dbReference type="Proteomes" id="UP000321039">
    <property type="component" value="Unassembled WGS sequence"/>
</dbReference>